<sequence>MKKVEKSAVELHEKVPPNWYYQSLRIDPLQKYWHKRRFEEVSAVLEKVNGKVLDVGCADGMFTKVILDKTRADKVIAIDVLKKSIDWARKHWKNYKKMNFMVGDAHGLNFKNSNFSAVCILEVLEHVHNPLKAMHEVKRILKKGGYAVFLVPSDSYLFRFVWFLWLNFYPRGWVWRETHIQTYRNNGLTKICKQAGFKIEVDKKFNLGMLHLIKVRKR</sequence>
<dbReference type="PANTHER" id="PTHR43861:SF6">
    <property type="entry name" value="METHYLTRANSFERASE TYPE 11"/>
    <property type="match status" value="1"/>
</dbReference>
<feature type="transmembrane region" description="Helical" evidence="1">
    <location>
        <begin position="144"/>
        <end position="165"/>
    </location>
</feature>
<dbReference type="EMBL" id="LBWP01000007">
    <property type="protein sequence ID" value="KKR11457.1"/>
    <property type="molecule type" value="Genomic_DNA"/>
</dbReference>
<name>A0A0G0RCM1_9BACT</name>
<comment type="caution">
    <text evidence="2">The sequence shown here is derived from an EMBL/GenBank/DDBJ whole genome shotgun (WGS) entry which is preliminary data.</text>
</comment>
<evidence type="ECO:0000313" key="3">
    <source>
        <dbReference type="Proteomes" id="UP000034246"/>
    </source>
</evidence>
<keyword evidence="1" id="KW-0812">Transmembrane</keyword>
<evidence type="ECO:0000313" key="2">
    <source>
        <dbReference type="EMBL" id="KKR11457.1"/>
    </source>
</evidence>
<dbReference type="AlphaFoldDB" id="A0A0G0RCM1"/>
<dbReference type="STRING" id="1618550.UT39_C0007G0022"/>
<dbReference type="CDD" id="cd02440">
    <property type="entry name" value="AdoMet_MTases"/>
    <property type="match status" value="1"/>
</dbReference>
<accession>A0A0G0RCM1</accession>
<evidence type="ECO:0000256" key="1">
    <source>
        <dbReference type="SAM" id="Phobius"/>
    </source>
</evidence>
<keyword evidence="1" id="KW-1133">Transmembrane helix</keyword>
<reference evidence="2 3" key="1">
    <citation type="journal article" date="2015" name="Nature">
        <title>rRNA introns, odd ribosomes, and small enigmatic genomes across a large radiation of phyla.</title>
        <authorList>
            <person name="Brown C.T."/>
            <person name="Hug L.A."/>
            <person name="Thomas B.C."/>
            <person name="Sharon I."/>
            <person name="Castelle C.J."/>
            <person name="Singh A."/>
            <person name="Wilkins M.J."/>
            <person name="Williams K.H."/>
            <person name="Banfield J.F."/>
        </authorList>
    </citation>
    <scope>NUCLEOTIDE SEQUENCE [LARGE SCALE GENOMIC DNA]</scope>
</reference>
<keyword evidence="1" id="KW-0472">Membrane</keyword>
<evidence type="ECO:0008006" key="4">
    <source>
        <dbReference type="Google" id="ProtNLM"/>
    </source>
</evidence>
<dbReference type="Pfam" id="PF13489">
    <property type="entry name" value="Methyltransf_23"/>
    <property type="match status" value="1"/>
</dbReference>
<proteinExistence type="predicted"/>
<dbReference type="InterPro" id="IPR029063">
    <property type="entry name" value="SAM-dependent_MTases_sf"/>
</dbReference>
<dbReference type="Proteomes" id="UP000034246">
    <property type="component" value="Unassembled WGS sequence"/>
</dbReference>
<protein>
    <recommendedName>
        <fullName evidence="4">Methyltransferase type 11</fullName>
    </recommendedName>
</protein>
<dbReference type="PANTHER" id="PTHR43861">
    <property type="entry name" value="TRANS-ACONITATE 2-METHYLTRANSFERASE-RELATED"/>
    <property type="match status" value="1"/>
</dbReference>
<organism evidence="2 3">
    <name type="scientific">Candidatus Woesebacteria bacterium GW2011_GWA1_39_21</name>
    <dbReference type="NCBI Taxonomy" id="1618550"/>
    <lineage>
        <taxon>Bacteria</taxon>
        <taxon>Candidatus Woeseibacteriota</taxon>
    </lineage>
</organism>
<dbReference type="Gene3D" id="3.40.50.150">
    <property type="entry name" value="Vaccinia Virus protein VP39"/>
    <property type="match status" value="1"/>
</dbReference>
<dbReference type="SUPFAM" id="SSF53335">
    <property type="entry name" value="S-adenosyl-L-methionine-dependent methyltransferases"/>
    <property type="match status" value="1"/>
</dbReference>
<gene>
    <name evidence="2" type="ORF">UT39_C0007G0022</name>
</gene>